<dbReference type="Proteomes" id="UP000516305">
    <property type="component" value="Chromosome"/>
</dbReference>
<dbReference type="InterPro" id="IPR001341">
    <property type="entry name" value="Asp_kinase"/>
</dbReference>
<keyword evidence="4" id="KW-0547">Nucleotide-binding</keyword>
<protein>
    <recommendedName>
        <fullName evidence="7">Aspartokinase</fullName>
        <ecNumber evidence="7">2.7.2.4</ecNumber>
    </recommendedName>
</protein>
<comment type="pathway">
    <text evidence="1 8">Amino-acid biosynthesis; L-lysine biosynthesis via DAP pathway; (S)-tetrahydrodipicolinate from L-aspartate: step 1/4.</text>
</comment>
<evidence type="ECO:0000313" key="11">
    <source>
        <dbReference type="Proteomes" id="UP000516305"/>
    </source>
</evidence>
<evidence type="ECO:0000256" key="7">
    <source>
        <dbReference type="RuleBase" id="RU003448"/>
    </source>
</evidence>
<dbReference type="InterPro" id="IPR001048">
    <property type="entry name" value="Asp/Glu/Uridylate_kinase"/>
</dbReference>
<dbReference type="UniPathway" id="UPA00034">
    <property type="reaction ID" value="UER00015"/>
</dbReference>
<gene>
    <name evidence="10" type="ORF">H4K34_03940</name>
</gene>
<dbReference type="PANTHER" id="PTHR21499">
    <property type="entry name" value="ASPARTATE KINASE"/>
    <property type="match status" value="1"/>
</dbReference>
<evidence type="ECO:0000256" key="6">
    <source>
        <dbReference type="ARBA" id="ARBA00022840"/>
    </source>
</evidence>
<keyword evidence="6" id="KW-0067">ATP-binding</keyword>
<dbReference type="UniPathway" id="UPA00051">
    <property type="reaction ID" value="UER00462"/>
</dbReference>
<dbReference type="Gene3D" id="1.20.120.1320">
    <property type="entry name" value="Aspartokinase, catalytic domain"/>
    <property type="match status" value="1"/>
</dbReference>
<dbReference type="GO" id="GO:0005524">
    <property type="term" value="F:ATP binding"/>
    <property type="evidence" value="ECO:0007669"/>
    <property type="project" value="UniProtKB-KW"/>
</dbReference>
<evidence type="ECO:0000256" key="4">
    <source>
        <dbReference type="ARBA" id="ARBA00022741"/>
    </source>
</evidence>
<dbReference type="InterPro" id="IPR042199">
    <property type="entry name" value="AsparK_Bifunc_asparK/hSer_DH"/>
</dbReference>
<organism evidence="10 11">
    <name type="scientific">Croceimicrobium hydrocarbonivorans</name>
    <dbReference type="NCBI Taxonomy" id="2761580"/>
    <lineage>
        <taxon>Bacteria</taxon>
        <taxon>Pseudomonadati</taxon>
        <taxon>Bacteroidota</taxon>
        <taxon>Flavobacteriia</taxon>
        <taxon>Flavobacteriales</taxon>
        <taxon>Owenweeksiaceae</taxon>
        <taxon>Croceimicrobium</taxon>
    </lineage>
</organism>
<keyword evidence="11" id="KW-1185">Reference proteome</keyword>
<dbReference type="Gene3D" id="3.40.1160.10">
    <property type="entry name" value="Acetylglutamate kinase-like"/>
    <property type="match status" value="1"/>
</dbReference>
<keyword evidence="8" id="KW-0028">Amino-acid biosynthesis</keyword>
<evidence type="ECO:0000259" key="9">
    <source>
        <dbReference type="Pfam" id="PF00696"/>
    </source>
</evidence>
<dbReference type="NCBIfam" id="TIGR00657">
    <property type="entry name" value="asp_kinases"/>
    <property type="match status" value="1"/>
</dbReference>
<dbReference type="GO" id="GO:0009088">
    <property type="term" value="P:threonine biosynthetic process"/>
    <property type="evidence" value="ECO:0007669"/>
    <property type="project" value="UniProtKB-UniPathway"/>
</dbReference>
<evidence type="ECO:0000256" key="3">
    <source>
        <dbReference type="ARBA" id="ARBA00022679"/>
    </source>
</evidence>
<dbReference type="SUPFAM" id="SSF53633">
    <property type="entry name" value="Carbamate kinase-like"/>
    <property type="match status" value="1"/>
</dbReference>
<dbReference type="EMBL" id="CP060139">
    <property type="protein sequence ID" value="QNR25005.1"/>
    <property type="molecule type" value="Genomic_DNA"/>
</dbReference>
<reference evidence="10 11" key="1">
    <citation type="submission" date="2020-08" db="EMBL/GenBank/DDBJ databases">
        <title>Croceimicrobium hydrocarbonivorans gen. nov., sp. nov., a novel marine bacterium isolated from a bacterial consortium that degrades polyethylene terephthalate.</title>
        <authorList>
            <person name="Liu R."/>
        </authorList>
    </citation>
    <scope>NUCLEOTIDE SEQUENCE [LARGE SCALE GENOMIC DNA]</scope>
    <source>
        <strain evidence="10 11">A20-9</strain>
    </source>
</reference>
<dbReference type="AlphaFoldDB" id="A0A7H0VH07"/>
<proteinExistence type="inferred from homology"/>
<dbReference type="PANTHER" id="PTHR21499:SF59">
    <property type="entry name" value="ASPARTOKINASE"/>
    <property type="match status" value="1"/>
</dbReference>
<dbReference type="InterPro" id="IPR036393">
    <property type="entry name" value="AceGlu_kinase-like_sf"/>
</dbReference>
<comment type="catalytic activity">
    <reaction evidence="7">
        <text>L-aspartate + ATP = 4-phospho-L-aspartate + ADP</text>
        <dbReference type="Rhea" id="RHEA:23776"/>
        <dbReference type="ChEBI" id="CHEBI:29991"/>
        <dbReference type="ChEBI" id="CHEBI:30616"/>
        <dbReference type="ChEBI" id="CHEBI:57535"/>
        <dbReference type="ChEBI" id="CHEBI:456216"/>
        <dbReference type="EC" id="2.7.2.4"/>
    </reaction>
</comment>
<dbReference type="EC" id="2.7.2.4" evidence="7"/>
<sequence length="418" mass="46837">MRIFKFGGASVKDAAGVQRVASIVQHFTADDILIVVSAMGKTTNALEDLVKSFLNGKKEDCSKQLKDLKNSHQQIIDELFPQSNERLTNEVGELFLQLETIVESPAVGSFNQVYDQIVGFGELISTKIVSAYLNFEGFENRWLDARKLIRTDQNYRAARVNWNLTRRLVLDNVKSGNSYITQGFIGSDDNFNPTTLGREGSDYTASVIAYVLQAEEVTIWKDVPGVLNGDPKVFQGTELLKKISFREAIELAFYGASVIHPKTIQPLQERGVPLRVRSFSDLDQEGTTISEGVNLEPFLPCFIRKSNQQLISLATRDLAFIAEDHLSKIYKLFHEYGLRVNLSQHAATSSSFCVNDDPIATPALLEQLKQSFDVSVIGDLELYTVRHYDNSAVADIQSRGRKLLEQVSTDTYQIVIRI</sequence>
<keyword evidence="5 7" id="KW-0418">Kinase</keyword>
<dbReference type="RefSeq" id="WP_210759531.1">
    <property type="nucleotide sequence ID" value="NZ_CP060139.1"/>
</dbReference>
<evidence type="ECO:0000256" key="1">
    <source>
        <dbReference type="ARBA" id="ARBA00004766"/>
    </source>
</evidence>
<comment type="similarity">
    <text evidence="2 7">Belongs to the aspartokinase family.</text>
</comment>
<keyword evidence="3 7" id="KW-0808">Transferase</keyword>
<feature type="domain" description="Aspartate/glutamate/uridylate kinase" evidence="9">
    <location>
        <begin position="3"/>
        <end position="278"/>
    </location>
</feature>
<dbReference type="GO" id="GO:0004072">
    <property type="term" value="F:aspartate kinase activity"/>
    <property type="evidence" value="ECO:0007669"/>
    <property type="project" value="UniProtKB-EC"/>
</dbReference>
<evidence type="ECO:0000256" key="8">
    <source>
        <dbReference type="RuleBase" id="RU004249"/>
    </source>
</evidence>
<dbReference type="GO" id="GO:0009090">
    <property type="term" value="P:homoserine biosynthetic process"/>
    <property type="evidence" value="ECO:0007669"/>
    <property type="project" value="TreeGrafter"/>
</dbReference>
<name>A0A7H0VH07_9FLAO</name>
<comment type="pathway">
    <text evidence="8">Amino-acid biosynthesis; L-methionine biosynthesis via de novo pathway; L-homoserine from L-aspartate: step 1/3.</text>
</comment>
<dbReference type="GO" id="GO:0009089">
    <property type="term" value="P:lysine biosynthetic process via diaminopimelate"/>
    <property type="evidence" value="ECO:0007669"/>
    <property type="project" value="UniProtKB-UniPathway"/>
</dbReference>
<dbReference type="Pfam" id="PF00696">
    <property type="entry name" value="AA_kinase"/>
    <property type="match status" value="1"/>
</dbReference>
<accession>A0A7H0VH07</accession>
<evidence type="ECO:0000256" key="2">
    <source>
        <dbReference type="ARBA" id="ARBA00010122"/>
    </source>
</evidence>
<dbReference type="GO" id="GO:0005829">
    <property type="term" value="C:cytosol"/>
    <property type="evidence" value="ECO:0007669"/>
    <property type="project" value="TreeGrafter"/>
</dbReference>
<evidence type="ECO:0000256" key="5">
    <source>
        <dbReference type="ARBA" id="ARBA00022777"/>
    </source>
</evidence>
<dbReference type="UniPathway" id="UPA00050">
    <property type="reaction ID" value="UER00461"/>
</dbReference>
<comment type="pathway">
    <text evidence="8">Amino-acid biosynthesis; L-threonine biosynthesis; L-threonine from L-aspartate: step 1/5.</text>
</comment>
<evidence type="ECO:0000313" key="10">
    <source>
        <dbReference type="EMBL" id="QNR25005.1"/>
    </source>
</evidence>
<dbReference type="KEGG" id="chyd:H4K34_03940"/>